<dbReference type="SMART" id="SM00907">
    <property type="entry name" value="GDNF"/>
    <property type="match status" value="4"/>
</dbReference>
<evidence type="ECO:0000256" key="7">
    <source>
        <dbReference type="ARBA" id="ARBA00023180"/>
    </source>
</evidence>
<feature type="region of interest" description="Disordered" evidence="8">
    <location>
        <begin position="796"/>
        <end position="815"/>
    </location>
</feature>
<keyword evidence="7" id="KW-0325">Glycoprotein</keyword>
<dbReference type="Proteomes" id="UP000694920">
    <property type="component" value="Unplaced"/>
</dbReference>
<keyword evidence="4 9" id="KW-0732">Signal</keyword>
<dbReference type="InterPro" id="IPR057681">
    <property type="entry name" value="DUF7921"/>
</dbReference>
<protein>
    <submittedName>
        <fullName evidence="12">Uncharacterized protein LOC107267434 isoform X1</fullName>
    </submittedName>
</protein>
<dbReference type="PANTHER" id="PTHR10269:SF12">
    <property type="entry name" value="GLIAL CELL LINE-DERIVED NEUROTROPHIC FAMILY RECEPTOR-LIKE, ISOFORM E"/>
    <property type="match status" value="1"/>
</dbReference>
<dbReference type="Pfam" id="PF25868">
    <property type="entry name" value="Fn1_3"/>
    <property type="match status" value="1"/>
</dbReference>
<feature type="domain" description="GDNF/GAS1" evidence="10">
    <location>
        <begin position="71"/>
        <end position="150"/>
    </location>
</feature>
<evidence type="ECO:0000256" key="1">
    <source>
        <dbReference type="ARBA" id="ARBA00004236"/>
    </source>
</evidence>
<accession>A0AAJ7BUE2</accession>
<evidence type="ECO:0000259" key="10">
    <source>
        <dbReference type="SMART" id="SM00907"/>
    </source>
</evidence>
<feature type="region of interest" description="Disordered" evidence="8">
    <location>
        <begin position="309"/>
        <end position="422"/>
    </location>
</feature>
<feature type="compositionally biased region" description="Low complexity" evidence="8">
    <location>
        <begin position="806"/>
        <end position="815"/>
    </location>
</feature>
<dbReference type="Pfam" id="PF25537">
    <property type="entry name" value="DUF7921"/>
    <property type="match status" value="1"/>
</dbReference>
<dbReference type="RefSeq" id="XP_015594643.1">
    <property type="nucleotide sequence ID" value="XM_015739157.2"/>
</dbReference>
<dbReference type="CTD" id="3346162"/>
<feature type="signal peptide" evidence="9">
    <location>
        <begin position="1"/>
        <end position="26"/>
    </location>
</feature>
<dbReference type="AlphaFoldDB" id="A0AAJ7BUE2"/>
<keyword evidence="5" id="KW-0472">Membrane</keyword>
<feature type="region of interest" description="Disordered" evidence="8">
    <location>
        <begin position="864"/>
        <end position="892"/>
    </location>
</feature>
<feature type="domain" description="GDNF/GAS1" evidence="10">
    <location>
        <begin position="705"/>
        <end position="786"/>
    </location>
</feature>
<feature type="compositionally biased region" description="Basic and acidic residues" evidence="8">
    <location>
        <begin position="395"/>
        <end position="409"/>
    </location>
</feature>
<dbReference type="InterPro" id="IPR016017">
    <property type="entry name" value="GDNF/GAS1"/>
</dbReference>
<name>A0AAJ7BUE2_CEPCN</name>
<feature type="compositionally biased region" description="Basic and acidic residues" evidence="8">
    <location>
        <begin position="351"/>
        <end position="361"/>
    </location>
</feature>
<evidence type="ECO:0000256" key="9">
    <source>
        <dbReference type="SAM" id="SignalP"/>
    </source>
</evidence>
<evidence type="ECO:0000256" key="2">
    <source>
        <dbReference type="ARBA" id="ARBA00005961"/>
    </source>
</evidence>
<dbReference type="GO" id="GO:0009897">
    <property type="term" value="C:external side of plasma membrane"/>
    <property type="evidence" value="ECO:0007669"/>
    <property type="project" value="TreeGrafter"/>
</dbReference>
<proteinExistence type="inferred from homology"/>
<sequence length="1192" mass="132187">MSRVGLLLARSALLIAALLSSTYVEASEFPERECCDPIYPLPEPTSKAPSAPTPTGRSGTNIKTGEAILNCLFAQQVCLEDSSCSAILQIVPRVCGGETVACSTITINKCQAALRTLQAFSFFRPTCLCREPHVDPQCNNFRDYVFDHPCIYALKNDEDSYAIDALPNCNHALSVCQRNKSCTKLFEEFKANCKSRDNKCRMENRDACHDAWTQLRHSPMFGCICPNNHMKKRCDRIFSMVNQNPCIDVLPSMSIDLSGTDSALYPFDPEQENFPDFWLPPTSMYPYFLFPATTSTRTFSELERYHHRHEVPELPSSPRKPILKEPEPGADRDVVPVHPYPELDLNVDFNLDLRPEPDGRGGRRTSLPGSRIHQGSKSGSGDAEGTDRNTVGTVDAERGSSSEHDRDSSDTSTDLQHPNKSEHDLYRHKFNYHSHRHHHDSHNHQQHHDSLAPNPTPTVAESNPAPAPDQHRKKFAPRPTYEHRAVVDRMDDDLDGNELKIGGLPLDRLFDLRDAFEGFVDQVKVIAHPDNSTSFEVIESQLENPLIDADHQDLRDLKQVPSEGIYHHQFHHRRNQSSDDGIHPGSSAVASSPVSEGEKSLPPPPVKLILSSTCHHAYTSCKNDPDCRTELQPVLNHCELASCARNECMDALQQFYKMASHKHSMEIAFCLCKKSDGKRDECIVAQEKMHPTCAQRIEGAEMPACHSVAEACKEDKACKTKLVYFERSCAVDSVTKKCAGPPLECRKAMIGILGTELRLSCACKSADLTQIYDCLGWQRLLWVNPCVVDAQRDFHARRKHHHHPRTTTTSVTTSKVLSTSSAAGGVVPVNDVLEDNQIPEHAGRPQTEPTESSWQVLGMTTSTATATSATGATGTTGTRSTATTKAASPTTTTLLASTTTTLATTSTTISTTPRTTTTSTAPPRFCVVQRPSQSHQYIREGKGKRLYREDEPECSELCQCSEGEVLICNTICVDSSPCKTDFAFYNHAAPAYQAYRGRCLCYSGRFICMRPSPDAYSIPHGIFMFLGYSETDENLLRPHNNLTVLDAVSSLDTFMRQEVNNQTVCTLFLYNVTRENVIAVARLGTDNPALNGSQTQSLQHLLRIKEECASMLQELSEKINNRHQEVHTHPLLSIFKMAEVEIKLPYSSEATTIRSSCCLLAVALLAVLFTISRAPRSSSSSSTSSSSGRVDS</sequence>
<dbReference type="InterPro" id="IPR003438">
    <property type="entry name" value="GDNF_rcpt"/>
</dbReference>
<evidence type="ECO:0000256" key="3">
    <source>
        <dbReference type="ARBA" id="ARBA00022475"/>
    </source>
</evidence>
<evidence type="ECO:0000256" key="4">
    <source>
        <dbReference type="ARBA" id="ARBA00022729"/>
    </source>
</evidence>
<comment type="similarity">
    <text evidence="2">Belongs to the GDNFR family.</text>
</comment>
<keyword evidence="3" id="KW-1003">Cell membrane</keyword>
<dbReference type="InterPro" id="IPR059035">
    <property type="entry name" value="Fn1_3"/>
</dbReference>
<evidence type="ECO:0000313" key="11">
    <source>
        <dbReference type="Proteomes" id="UP000694920"/>
    </source>
</evidence>
<dbReference type="GO" id="GO:0007169">
    <property type="term" value="P:cell surface receptor protein tyrosine kinase signaling pathway"/>
    <property type="evidence" value="ECO:0007669"/>
    <property type="project" value="UniProtKB-ARBA"/>
</dbReference>
<dbReference type="KEGG" id="ccin:107267434"/>
<feature type="compositionally biased region" description="Low complexity" evidence="8">
    <location>
        <begin position="584"/>
        <end position="595"/>
    </location>
</feature>
<dbReference type="GeneID" id="107267434"/>
<organism evidence="11 12">
    <name type="scientific">Cephus cinctus</name>
    <name type="common">Wheat stem sawfly</name>
    <dbReference type="NCBI Taxonomy" id="211228"/>
    <lineage>
        <taxon>Eukaryota</taxon>
        <taxon>Metazoa</taxon>
        <taxon>Ecdysozoa</taxon>
        <taxon>Arthropoda</taxon>
        <taxon>Hexapoda</taxon>
        <taxon>Insecta</taxon>
        <taxon>Pterygota</taxon>
        <taxon>Neoptera</taxon>
        <taxon>Endopterygota</taxon>
        <taxon>Hymenoptera</taxon>
        <taxon>Cephoidea</taxon>
        <taxon>Cephidae</taxon>
        <taxon>Cephus</taxon>
    </lineage>
</organism>
<dbReference type="GO" id="GO:0038023">
    <property type="term" value="F:signaling receptor activity"/>
    <property type="evidence" value="ECO:0007669"/>
    <property type="project" value="InterPro"/>
</dbReference>
<dbReference type="GO" id="GO:0043235">
    <property type="term" value="C:receptor complex"/>
    <property type="evidence" value="ECO:0007669"/>
    <property type="project" value="TreeGrafter"/>
</dbReference>
<keyword evidence="11" id="KW-1185">Reference proteome</keyword>
<evidence type="ECO:0000256" key="8">
    <source>
        <dbReference type="SAM" id="MobiDB-lite"/>
    </source>
</evidence>
<feature type="domain" description="GDNF/GAS1" evidence="10">
    <location>
        <begin position="614"/>
        <end position="693"/>
    </location>
</feature>
<dbReference type="InterPro" id="IPR037193">
    <property type="entry name" value="GDNF_alpha"/>
</dbReference>
<feature type="compositionally biased region" description="Basic and acidic residues" evidence="8">
    <location>
        <begin position="322"/>
        <end position="335"/>
    </location>
</feature>
<reference evidence="12" key="1">
    <citation type="submission" date="2025-08" db="UniProtKB">
        <authorList>
            <consortium name="RefSeq"/>
        </authorList>
    </citation>
    <scope>IDENTIFICATION</scope>
</reference>
<evidence type="ECO:0000313" key="12">
    <source>
        <dbReference type="RefSeq" id="XP_015594643.1"/>
    </source>
</evidence>
<keyword evidence="6" id="KW-0675">Receptor</keyword>
<feature type="region of interest" description="Disordered" evidence="8">
    <location>
        <begin position="572"/>
        <end position="602"/>
    </location>
</feature>
<feature type="domain" description="GDNF/GAS1" evidence="10">
    <location>
        <begin position="169"/>
        <end position="246"/>
    </location>
</feature>
<gene>
    <name evidence="12" type="primary">LOC107267434</name>
</gene>
<feature type="chain" id="PRO_5042553640" evidence="9">
    <location>
        <begin position="27"/>
        <end position="1192"/>
    </location>
</feature>
<feature type="region of interest" description="Disordered" evidence="8">
    <location>
        <begin position="434"/>
        <end position="477"/>
    </location>
</feature>
<dbReference type="PANTHER" id="PTHR10269">
    <property type="entry name" value="GDNF RECEPTOR ALPHA"/>
    <property type="match status" value="1"/>
</dbReference>
<dbReference type="SUPFAM" id="SSF110035">
    <property type="entry name" value="GDNF receptor-like"/>
    <property type="match status" value="4"/>
</dbReference>
<feature type="compositionally biased region" description="Basic residues" evidence="8">
    <location>
        <begin position="796"/>
        <end position="805"/>
    </location>
</feature>
<comment type="subcellular location">
    <subcellularLocation>
        <location evidence="1">Cell membrane</location>
    </subcellularLocation>
</comment>
<evidence type="ECO:0000256" key="6">
    <source>
        <dbReference type="ARBA" id="ARBA00023170"/>
    </source>
</evidence>
<dbReference type="GO" id="GO:0007399">
    <property type="term" value="P:nervous system development"/>
    <property type="evidence" value="ECO:0007669"/>
    <property type="project" value="TreeGrafter"/>
</dbReference>
<evidence type="ECO:0000256" key="5">
    <source>
        <dbReference type="ARBA" id="ARBA00023136"/>
    </source>
</evidence>
<dbReference type="Pfam" id="PF02351">
    <property type="entry name" value="GDNF"/>
    <property type="match status" value="4"/>
</dbReference>